<organism evidence="8 9">
    <name type="scientific">Vibrio kanaloae</name>
    <dbReference type="NCBI Taxonomy" id="170673"/>
    <lineage>
        <taxon>Bacteria</taxon>
        <taxon>Pseudomonadati</taxon>
        <taxon>Pseudomonadota</taxon>
        <taxon>Gammaproteobacteria</taxon>
        <taxon>Vibrionales</taxon>
        <taxon>Vibrionaceae</taxon>
        <taxon>Vibrio</taxon>
    </lineage>
</organism>
<feature type="transmembrane region" description="Helical" evidence="6">
    <location>
        <begin position="270"/>
        <end position="296"/>
    </location>
</feature>
<name>A0A4U1YWT8_9VIBR</name>
<proteinExistence type="predicted"/>
<evidence type="ECO:0000256" key="4">
    <source>
        <dbReference type="ARBA" id="ARBA00022989"/>
    </source>
</evidence>
<evidence type="ECO:0000256" key="2">
    <source>
        <dbReference type="ARBA" id="ARBA00022475"/>
    </source>
</evidence>
<dbReference type="AlphaFoldDB" id="A0A4U1YWT8"/>
<dbReference type="Pfam" id="PF00482">
    <property type="entry name" value="T2SSF"/>
    <property type="match status" value="1"/>
</dbReference>
<dbReference type="InterPro" id="IPR018076">
    <property type="entry name" value="T2SS_GspF_dom"/>
</dbReference>
<sequence length="298" mass="33348">MAQVYFLLSVVLALCAGGCRYLAIRQEKLMCSSGQKLNVSAKPKPVQEPLMLSSMKWWRKSKKDHEKSLSGIVLAMRQAGYISGRQQVLCLIKMFLVWSGLFLIFTGQQYLFSSTMERTFLFYALFMAVGALLSLHWFRIQARKRARRINEEMLTTVHMMSILWQVGLSLEGLLKAYLLEAKELTPEVNKDIKLIVARIDAGQNREVVFNDMAQITLSSGFQDFLIMLSQAAATGGGLKESFQSLSELIYQHKRVELQEKVTKLSGKISIAMMALMFPALFIVLGGPAALALMAAFGG</sequence>
<keyword evidence="5 6" id="KW-0472">Membrane</keyword>
<feature type="domain" description="Type II secretion system protein GspF" evidence="7">
    <location>
        <begin position="159"/>
        <end position="284"/>
    </location>
</feature>
<evidence type="ECO:0000313" key="8">
    <source>
        <dbReference type="EMBL" id="TKF25552.1"/>
    </source>
</evidence>
<dbReference type="Proteomes" id="UP000305234">
    <property type="component" value="Unassembled WGS sequence"/>
</dbReference>
<dbReference type="GO" id="GO:0005886">
    <property type="term" value="C:plasma membrane"/>
    <property type="evidence" value="ECO:0007669"/>
    <property type="project" value="UniProtKB-SubCell"/>
</dbReference>
<keyword evidence="2" id="KW-1003">Cell membrane</keyword>
<dbReference type="EMBL" id="SYUW01000029">
    <property type="protein sequence ID" value="TKF25552.1"/>
    <property type="molecule type" value="Genomic_DNA"/>
</dbReference>
<evidence type="ECO:0000256" key="1">
    <source>
        <dbReference type="ARBA" id="ARBA00004651"/>
    </source>
</evidence>
<evidence type="ECO:0000256" key="6">
    <source>
        <dbReference type="SAM" id="Phobius"/>
    </source>
</evidence>
<dbReference type="RefSeq" id="WP_136998105.1">
    <property type="nucleotide sequence ID" value="NZ_JBFRJO010000005.1"/>
</dbReference>
<evidence type="ECO:0000256" key="5">
    <source>
        <dbReference type="ARBA" id="ARBA00023136"/>
    </source>
</evidence>
<comment type="caution">
    <text evidence="8">The sequence shown here is derived from an EMBL/GenBank/DDBJ whole genome shotgun (WGS) entry which is preliminary data.</text>
</comment>
<protein>
    <submittedName>
        <fullName evidence="8">Type II secretion system F family protein</fullName>
    </submittedName>
</protein>
<reference evidence="8 9" key="1">
    <citation type="submission" date="2019-04" db="EMBL/GenBank/DDBJ databases">
        <title>A reverse ecology approach based on a biological definition of microbial populations.</title>
        <authorList>
            <person name="Arevalo P."/>
            <person name="Vaninsberghe D."/>
            <person name="Elsherbini J."/>
            <person name="Gore J."/>
            <person name="Polz M."/>
        </authorList>
    </citation>
    <scope>NUCLEOTIDE SEQUENCE [LARGE SCALE GENOMIC DNA]</scope>
    <source>
        <strain evidence="8 9">10N.261.46.E4</strain>
    </source>
</reference>
<dbReference type="PANTHER" id="PTHR35007">
    <property type="entry name" value="INTEGRAL MEMBRANE PROTEIN-RELATED"/>
    <property type="match status" value="1"/>
</dbReference>
<feature type="transmembrane region" description="Helical" evidence="6">
    <location>
        <begin position="120"/>
        <end position="138"/>
    </location>
</feature>
<accession>A0A4U1YWT8</accession>
<keyword evidence="3 6" id="KW-0812">Transmembrane</keyword>
<feature type="transmembrane region" description="Helical" evidence="6">
    <location>
        <begin position="88"/>
        <end position="108"/>
    </location>
</feature>
<keyword evidence="4 6" id="KW-1133">Transmembrane helix</keyword>
<feature type="transmembrane region" description="Helical" evidence="6">
    <location>
        <begin position="6"/>
        <end position="23"/>
    </location>
</feature>
<evidence type="ECO:0000259" key="7">
    <source>
        <dbReference type="Pfam" id="PF00482"/>
    </source>
</evidence>
<gene>
    <name evidence="8" type="ORF">FCV52_11530</name>
</gene>
<evidence type="ECO:0000313" key="9">
    <source>
        <dbReference type="Proteomes" id="UP000305234"/>
    </source>
</evidence>
<comment type="subcellular location">
    <subcellularLocation>
        <location evidence="1">Cell membrane</location>
        <topology evidence="1">Multi-pass membrane protein</topology>
    </subcellularLocation>
</comment>
<dbReference type="PANTHER" id="PTHR35007:SF2">
    <property type="entry name" value="PILUS ASSEMBLE PROTEIN"/>
    <property type="match status" value="1"/>
</dbReference>
<evidence type="ECO:0000256" key="3">
    <source>
        <dbReference type="ARBA" id="ARBA00022692"/>
    </source>
</evidence>